<dbReference type="SUPFAM" id="SSF53474">
    <property type="entry name" value="alpha/beta-Hydrolases"/>
    <property type="match status" value="1"/>
</dbReference>
<evidence type="ECO:0000256" key="12">
    <source>
        <dbReference type="ARBA" id="ARBA00052691"/>
    </source>
</evidence>
<evidence type="ECO:0000256" key="17">
    <source>
        <dbReference type="ARBA" id="ARBA00076433"/>
    </source>
</evidence>
<comment type="catalytic activity">
    <reaction evidence="9">
        <text>dodecanoyl-CoA + H2O = dodecanoate + CoA + H(+)</text>
        <dbReference type="Rhea" id="RHEA:30135"/>
        <dbReference type="ChEBI" id="CHEBI:15377"/>
        <dbReference type="ChEBI" id="CHEBI:15378"/>
        <dbReference type="ChEBI" id="CHEBI:18262"/>
        <dbReference type="ChEBI" id="CHEBI:57287"/>
        <dbReference type="ChEBI" id="CHEBI:57375"/>
    </reaction>
    <physiologicalReaction direction="left-to-right" evidence="9">
        <dbReference type="Rhea" id="RHEA:30136"/>
    </physiologicalReaction>
</comment>
<evidence type="ECO:0000256" key="8">
    <source>
        <dbReference type="ARBA" id="ARBA00047969"/>
    </source>
</evidence>
<sequence length="254" mass="28946">NEKVVNCLYQNPDAIFRLICFPWAGGGSNYFAKWGQKIHNSLEVHSIRLAGRESRSKEPFASDIHQVVDEIACALLPVLEDKPFAFLGHSMGSYTAFMTALHLKQKHKQEPVHFFVSSVTPPHLKALPHIPEEVECTEERIRCVLKGFGGTPKDFIDDKELWQAYTPRLMADARIFRNYTFDRPSEALLSCDLTCFRGSEDIVKDMEAWKDVTSGSVDIHVLPGDHFYLMEPSNETFIRNYIAKCLELTMLSSF</sequence>
<evidence type="ECO:0000256" key="2">
    <source>
        <dbReference type="ARBA" id="ARBA00012480"/>
    </source>
</evidence>
<dbReference type="GO" id="GO:0016297">
    <property type="term" value="F:fatty acyl-[ACP] hydrolase activity"/>
    <property type="evidence" value="ECO:0007669"/>
    <property type="project" value="UniProtKB-EC"/>
</dbReference>
<evidence type="ECO:0000256" key="4">
    <source>
        <dbReference type="ARBA" id="ARBA00022801"/>
    </source>
</evidence>
<comment type="caution">
    <text evidence="20">The sequence shown here is derived from an EMBL/GenBank/DDBJ whole genome shotgun (WGS) entry which is preliminary data.</text>
</comment>
<protein>
    <recommendedName>
        <fullName evidence="15">S-acyl fatty acid synthase thioesterase, medium chain</fullName>
        <ecNumber evidence="2">3.1.2.14</ecNumber>
    </recommendedName>
    <alternativeName>
        <fullName evidence="16">Oleoyl-ACP hydrolase</fullName>
    </alternativeName>
    <alternativeName>
        <fullName evidence="18">Thioesterase II</fullName>
    </alternativeName>
    <alternativeName>
        <fullName evidence="17">Thioesterase domain-containing protein 1</fullName>
    </alternativeName>
</protein>
<name>A0A7J7FL87_DICBM</name>
<comment type="function">
    <text evidence="13">Contributes to the release of free fatty acids from fatty acid synthase (FASN). Has broad substrate specificity, giving rise to a range of free fatty acids with chain lengths between 10 and 16 carbon atoms (C10 - C16).</text>
</comment>
<keyword evidence="3" id="KW-0444">Lipid biosynthesis</keyword>
<dbReference type="Proteomes" id="UP000551758">
    <property type="component" value="Unassembled WGS sequence"/>
</dbReference>
<dbReference type="InterPro" id="IPR029058">
    <property type="entry name" value="AB_hydrolase_fold"/>
</dbReference>
<keyword evidence="4" id="KW-0378">Hydrolase</keyword>
<dbReference type="GO" id="GO:0051792">
    <property type="term" value="P:medium-chain fatty acid biosynthetic process"/>
    <property type="evidence" value="ECO:0007669"/>
    <property type="project" value="UniProtKB-ARBA"/>
</dbReference>
<evidence type="ECO:0000256" key="5">
    <source>
        <dbReference type="ARBA" id="ARBA00022832"/>
    </source>
</evidence>
<evidence type="ECO:0000256" key="6">
    <source>
        <dbReference type="ARBA" id="ARBA00023098"/>
    </source>
</evidence>
<comment type="catalytic activity">
    <reaction evidence="10">
        <text>tetradecanoyl-CoA + H2O = tetradecanoate + CoA + H(+)</text>
        <dbReference type="Rhea" id="RHEA:40119"/>
        <dbReference type="ChEBI" id="CHEBI:15377"/>
        <dbReference type="ChEBI" id="CHEBI:15378"/>
        <dbReference type="ChEBI" id="CHEBI:30807"/>
        <dbReference type="ChEBI" id="CHEBI:57287"/>
        <dbReference type="ChEBI" id="CHEBI:57385"/>
    </reaction>
    <physiologicalReaction direction="left-to-right" evidence="10">
        <dbReference type="Rhea" id="RHEA:40120"/>
    </physiologicalReaction>
</comment>
<evidence type="ECO:0000256" key="15">
    <source>
        <dbReference type="ARBA" id="ARBA00073799"/>
    </source>
</evidence>
<accession>A0A7J7FL87</accession>
<evidence type="ECO:0000256" key="3">
    <source>
        <dbReference type="ARBA" id="ARBA00022516"/>
    </source>
</evidence>
<dbReference type="Pfam" id="PF00975">
    <property type="entry name" value="Thioesterase"/>
    <property type="match status" value="1"/>
</dbReference>
<gene>
    <name evidence="20" type="ORF">HPG69_008499</name>
</gene>
<proteinExistence type="inferred from homology"/>
<evidence type="ECO:0000256" key="13">
    <source>
        <dbReference type="ARBA" id="ARBA00053731"/>
    </source>
</evidence>
<evidence type="ECO:0000259" key="19">
    <source>
        <dbReference type="Pfam" id="PF00975"/>
    </source>
</evidence>
<comment type="similarity">
    <text evidence="1">Belongs to the thioesterase family.</text>
</comment>
<reference evidence="20 21" key="1">
    <citation type="journal article" date="2020" name="Mol. Biol. Evol.">
        <title>Interspecific Gene Flow and the Evolution of Specialization in Black and White Rhinoceros.</title>
        <authorList>
            <person name="Moodley Y."/>
            <person name="Westbury M.V."/>
            <person name="Russo I.M."/>
            <person name="Gopalakrishnan S."/>
            <person name="Rakotoarivelo A."/>
            <person name="Olsen R.A."/>
            <person name="Prost S."/>
            <person name="Tunstall T."/>
            <person name="Ryder O.A."/>
            <person name="Dalen L."/>
            <person name="Bruford M.W."/>
        </authorList>
    </citation>
    <scope>NUCLEOTIDE SEQUENCE [LARGE SCALE GENOMIC DNA]</scope>
    <source>
        <strain evidence="20">SBR-YM</strain>
        <tissue evidence="20">Skin</tissue>
    </source>
</reference>
<dbReference type="FunFam" id="3.40.50.1820:FF:000153">
    <property type="entry name" value="Surfactin synthase thioesterase subunit"/>
    <property type="match status" value="1"/>
</dbReference>
<keyword evidence="7" id="KW-0275">Fatty acid biosynthesis</keyword>
<dbReference type="PANTHER" id="PTHR11487:SF0">
    <property type="entry name" value="S-ACYL FATTY ACID SYNTHASE THIOESTERASE, MEDIUM CHAIN"/>
    <property type="match status" value="1"/>
</dbReference>
<organism evidence="20 21">
    <name type="scientific">Diceros bicornis minor</name>
    <name type="common">South-central black rhinoceros</name>
    <dbReference type="NCBI Taxonomy" id="77932"/>
    <lineage>
        <taxon>Eukaryota</taxon>
        <taxon>Metazoa</taxon>
        <taxon>Chordata</taxon>
        <taxon>Craniata</taxon>
        <taxon>Vertebrata</taxon>
        <taxon>Euteleostomi</taxon>
        <taxon>Mammalia</taxon>
        <taxon>Eutheria</taxon>
        <taxon>Laurasiatheria</taxon>
        <taxon>Perissodactyla</taxon>
        <taxon>Rhinocerotidae</taxon>
        <taxon>Diceros</taxon>
    </lineage>
</organism>
<evidence type="ECO:0000256" key="1">
    <source>
        <dbReference type="ARBA" id="ARBA00007169"/>
    </source>
</evidence>
<dbReference type="InterPro" id="IPR012223">
    <property type="entry name" value="TEII"/>
</dbReference>
<keyword evidence="6" id="KW-0443">Lipid metabolism</keyword>
<feature type="domain" description="Thioesterase" evidence="19">
    <location>
        <begin position="17"/>
        <end position="244"/>
    </location>
</feature>
<evidence type="ECO:0000256" key="10">
    <source>
        <dbReference type="ARBA" id="ARBA00048180"/>
    </source>
</evidence>
<dbReference type="Gene3D" id="3.40.50.1820">
    <property type="entry name" value="alpha/beta hydrolase"/>
    <property type="match status" value="1"/>
</dbReference>
<dbReference type="PANTHER" id="PTHR11487">
    <property type="entry name" value="THIOESTERASE"/>
    <property type="match status" value="1"/>
</dbReference>
<comment type="catalytic activity">
    <reaction evidence="11">
        <text>(9Z)-octadecenoyl-[ACP] + H2O = (9Z)-octadecenoate + holo-[ACP] + H(+)</text>
        <dbReference type="Rhea" id="RHEA:15057"/>
        <dbReference type="Rhea" id="RHEA-COMP:9685"/>
        <dbReference type="Rhea" id="RHEA-COMP:9924"/>
        <dbReference type="ChEBI" id="CHEBI:15377"/>
        <dbReference type="ChEBI" id="CHEBI:15378"/>
        <dbReference type="ChEBI" id="CHEBI:30823"/>
        <dbReference type="ChEBI" id="CHEBI:64479"/>
        <dbReference type="ChEBI" id="CHEBI:78783"/>
        <dbReference type="EC" id="3.1.2.14"/>
    </reaction>
</comment>
<evidence type="ECO:0000256" key="14">
    <source>
        <dbReference type="ARBA" id="ARBA00065224"/>
    </source>
</evidence>
<evidence type="ECO:0000256" key="16">
    <source>
        <dbReference type="ARBA" id="ARBA00075385"/>
    </source>
</evidence>
<dbReference type="EMBL" id="JACDTQ010000352">
    <property type="protein sequence ID" value="KAF5928711.1"/>
    <property type="molecule type" value="Genomic_DNA"/>
</dbReference>
<comment type="catalytic activity">
    <reaction evidence="8">
        <text>decanoyl-CoA + H2O = decanoate + CoA + H(+)</text>
        <dbReference type="Rhea" id="RHEA:40059"/>
        <dbReference type="ChEBI" id="CHEBI:15377"/>
        <dbReference type="ChEBI" id="CHEBI:15378"/>
        <dbReference type="ChEBI" id="CHEBI:27689"/>
        <dbReference type="ChEBI" id="CHEBI:57287"/>
        <dbReference type="ChEBI" id="CHEBI:61430"/>
    </reaction>
    <physiologicalReaction direction="left-to-right" evidence="8">
        <dbReference type="Rhea" id="RHEA:40060"/>
    </physiologicalReaction>
</comment>
<evidence type="ECO:0000313" key="21">
    <source>
        <dbReference type="Proteomes" id="UP000551758"/>
    </source>
</evidence>
<evidence type="ECO:0000313" key="20">
    <source>
        <dbReference type="EMBL" id="KAF5928711.1"/>
    </source>
</evidence>
<keyword evidence="5" id="KW-0276">Fatty acid metabolism</keyword>
<keyword evidence="21" id="KW-1185">Reference proteome</keyword>
<dbReference type="EC" id="3.1.2.14" evidence="2"/>
<feature type="non-terminal residue" evidence="20">
    <location>
        <position position="1"/>
    </location>
</feature>
<dbReference type="ESTHER" id="dicbm-a0a7j7fl87">
    <property type="family name" value="Thioesterase"/>
</dbReference>
<dbReference type="InterPro" id="IPR001031">
    <property type="entry name" value="Thioesterase"/>
</dbReference>
<evidence type="ECO:0000256" key="9">
    <source>
        <dbReference type="ARBA" id="ARBA00048074"/>
    </source>
</evidence>
<evidence type="ECO:0000256" key="11">
    <source>
        <dbReference type="ARBA" id="ARBA00048536"/>
    </source>
</evidence>
<evidence type="ECO:0000256" key="7">
    <source>
        <dbReference type="ARBA" id="ARBA00023160"/>
    </source>
</evidence>
<evidence type="ECO:0000256" key="18">
    <source>
        <dbReference type="ARBA" id="ARBA00079653"/>
    </source>
</evidence>
<comment type="subunit">
    <text evidence="14">Interacts (via C-terminus) with FASN.</text>
</comment>
<dbReference type="AlphaFoldDB" id="A0A7J7FL87"/>
<comment type="catalytic activity">
    <reaction evidence="12">
        <text>hexadecanoyl-CoA + H2O = hexadecanoate + CoA + H(+)</text>
        <dbReference type="Rhea" id="RHEA:16645"/>
        <dbReference type="ChEBI" id="CHEBI:7896"/>
        <dbReference type="ChEBI" id="CHEBI:15377"/>
        <dbReference type="ChEBI" id="CHEBI:15378"/>
        <dbReference type="ChEBI" id="CHEBI:57287"/>
        <dbReference type="ChEBI" id="CHEBI:57379"/>
    </reaction>
    <physiologicalReaction direction="left-to-right" evidence="12">
        <dbReference type="Rhea" id="RHEA:16646"/>
    </physiologicalReaction>
</comment>